<dbReference type="RefSeq" id="WP_141346705.1">
    <property type="nucleotide sequence ID" value="NZ_BJLF01000017.1"/>
</dbReference>
<feature type="signal peptide" evidence="2">
    <location>
        <begin position="1"/>
        <end position="18"/>
    </location>
</feature>
<comment type="caution">
    <text evidence="3">The sequence shown here is derived from an EMBL/GenBank/DDBJ whole genome shotgun (WGS) entry which is preliminary data.</text>
</comment>
<keyword evidence="4" id="KW-1185">Reference proteome</keyword>
<evidence type="ECO:0008006" key="5">
    <source>
        <dbReference type="Google" id="ProtNLM"/>
    </source>
</evidence>
<evidence type="ECO:0000256" key="1">
    <source>
        <dbReference type="SAM" id="MobiDB-lite"/>
    </source>
</evidence>
<proteinExistence type="predicted"/>
<organism evidence="3 4">
    <name type="scientific">Vibrio inusitatus NBRC 102082</name>
    <dbReference type="NCBI Taxonomy" id="1219070"/>
    <lineage>
        <taxon>Bacteria</taxon>
        <taxon>Pseudomonadati</taxon>
        <taxon>Pseudomonadota</taxon>
        <taxon>Gammaproteobacteria</taxon>
        <taxon>Vibrionales</taxon>
        <taxon>Vibrionaceae</taxon>
        <taxon>Vibrio</taxon>
    </lineage>
</organism>
<keyword evidence="2" id="KW-0732">Signal</keyword>
<name>A0A4Y3HYZ3_9VIBR</name>
<gene>
    <name evidence="3" type="ORF">VIN01S_30590</name>
</gene>
<protein>
    <recommendedName>
        <fullName evidence="5">Lipoprotein</fullName>
    </recommendedName>
</protein>
<dbReference type="EMBL" id="BJLF01000017">
    <property type="protein sequence ID" value="GEA52255.1"/>
    <property type="molecule type" value="Genomic_DNA"/>
</dbReference>
<feature type="chain" id="PRO_5021336070" description="Lipoprotein" evidence="2">
    <location>
        <begin position="19"/>
        <end position="117"/>
    </location>
</feature>
<evidence type="ECO:0000313" key="4">
    <source>
        <dbReference type="Proteomes" id="UP000318717"/>
    </source>
</evidence>
<feature type="region of interest" description="Disordered" evidence="1">
    <location>
        <begin position="39"/>
        <end position="86"/>
    </location>
</feature>
<dbReference type="PROSITE" id="PS51257">
    <property type="entry name" value="PROKAR_LIPOPROTEIN"/>
    <property type="match status" value="1"/>
</dbReference>
<evidence type="ECO:0000313" key="3">
    <source>
        <dbReference type="EMBL" id="GEA52255.1"/>
    </source>
</evidence>
<dbReference type="Proteomes" id="UP000318717">
    <property type="component" value="Unassembled WGS sequence"/>
</dbReference>
<dbReference type="OrthoDB" id="9923702at2"/>
<accession>A0A4Y3HYZ3</accession>
<reference evidence="3 4" key="1">
    <citation type="submission" date="2019-06" db="EMBL/GenBank/DDBJ databases">
        <title>Whole genome shotgun sequence of Vibrio inusitatus NBRC 102082.</title>
        <authorList>
            <person name="Hosoyama A."/>
            <person name="Uohara A."/>
            <person name="Ohji S."/>
            <person name="Ichikawa N."/>
        </authorList>
    </citation>
    <scope>NUCLEOTIDE SEQUENCE [LARGE SCALE GENOMIC DNA]</scope>
    <source>
        <strain evidence="3 4">NBRC 102082</strain>
    </source>
</reference>
<evidence type="ECO:0000256" key="2">
    <source>
        <dbReference type="SAM" id="SignalP"/>
    </source>
</evidence>
<sequence length="117" mass="12820">MKKTILLILLVASSCAHAAATNDANSAVMENITRFEQYEQTAQQMSQGESQMISPDYQSNQMSQASQPIMSKQSKTMDSTPTPTQADSSVYQSIKILIESGNLTDKQKIKLISQLSS</sequence>
<dbReference type="AlphaFoldDB" id="A0A4Y3HYZ3"/>